<dbReference type="Proteomes" id="UP001429601">
    <property type="component" value="Unassembled WGS sequence"/>
</dbReference>
<gene>
    <name evidence="2" type="ORF">HBF26_09450</name>
</gene>
<dbReference type="InterPro" id="IPR022236">
    <property type="entry name" value="DUF3761"/>
</dbReference>
<feature type="compositionally biased region" description="Polar residues" evidence="1">
    <location>
        <begin position="1"/>
        <end position="11"/>
    </location>
</feature>
<feature type="region of interest" description="Disordered" evidence="1">
    <location>
        <begin position="1"/>
        <end position="90"/>
    </location>
</feature>
<sequence>MLSLPQISGSNVKARELPAQRSDTPTISSPQLLEQGSYVNRQGQIVHRPAHTDTGQAPAGASAKCRDGSFSFSASRRGTCSHHGGVARRL</sequence>
<accession>A0ABX0Q3K2</accession>
<keyword evidence="3" id="KW-1185">Reference proteome</keyword>
<evidence type="ECO:0000313" key="2">
    <source>
        <dbReference type="EMBL" id="NID05110.1"/>
    </source>
</evidence>
<dbReference type="Pfam" id="PF12587">
    <property type="entry name" value="DUF3761"/>
    <property type="match status" value="1"/>
</dbReference>
<feature type="compositionally biased region" description="Polar residues" evidence="1">
    <location>
        <begin position="21"/>
        <end position="43"/>
    </location>
</feature>
<evidence type="ECO:0000313" key="3">
    <source>
        <dbReference type="Proteomes" id="UP001429601"/>
    </source>
</evidence>
<name>A0ABX0Q3K2_9GAMM</name>
<proteinExistence type="predicted"/>
<reference evidence="2 3" key="1">
    <citation type="journal article" date="2011" name="Curr. Microbiol.">
        <title>Luteibacter jiangsuensis sp. nov.: a methamidophos-degrading bacterium isolated from a methamidophos-manufacturing factory.</title>
        <authorList>
            <person name="Wang L."/>
            <person name="Wang G.L."/>
            <person name="Li S.P."/>
            <person name="Jiang J.D."/>
        </authorList>
    </citation>
    <scope>NUCLEOTIDE SEQUENCE [LARGE SCALE GENOMIC DNA]</scope>
    <source>
        <strain evidence="2 3">CGMCC 1.10133</strain>
    </source>
</reference>
<dbReference type="EMBL" id="JAAQQR010000003">
    <property type="protein sequence ID" value="NID05110.1"/>
    <property type="molecule type" value="Genomic_DNA"/>
</dbReference>
<organism evidence="2 3">
    <name type="scientific">Luteibacter jiangsuensis</name>
    <dbReference type="NCBI Taxonomy" id="637577"/>
    <lineage>
        <taxon>Bacteria</taxon>
        <taxon>Pseudomonadati</taxon>
        <taxon>Pseudomonadota</taxon>
        <taxon>Gammaproteobacteria</taxon>
        <taxon>Lysobacterales</taxon>
        <taxon>Rhodanobacteraceae</taxon>
        <taxon>Luteibacter</taxon>
    </lineage>
</organism>
<protein>
    <submittedName>
        <fullName evidence="2">DUF3761 domain-containing protein</fullName>
    </submittedName>
</protein>
<comment type="caution">
    <text evidence="2">The sequence shown here is derived from an EMBL/GenBank/DDBJ whole genome shotgun (WGS) entry which is preliminary data.</text>
</comment>
<evidence type="ECO:0000256" key="1">
    <source>
        <dbReference type="SAM" id="MobiDB-lite"/>
    </source>
</evidence>